<reference evidence="3 4" key="1">
    <citation type="submission" date="2018-05" db="EMBL/GenBank/DDBJ databases">
        <title>Pararhodobacter marina sp. nov., isolated from deep-sea water of the Indian Ocean.</title>
        <authorList>
            <person name="Lai Q.Sr."/>
            <person name="Liu X."/>
            <person name="Shao Z."/>
        </authorList>
    </citation>
    <scope>NUCLEOTIDE SEQUENCE [LARGE SCALE GENOMIC DNA]</scope>
    <source>
        <strain evidence="3 4">CIC4N-9</strain>
    </source>
</reference>
<dbReference type="GO" id="GO:0005829">
    <property type="term" value="C:cytosol"/>
    <property type="evidence" value="ECO:0007669"/>
    <property type="project" value="TreeGrafter"/>
</dbReference>
<dbReference type="GO" id="GO:0010181">
    <property type="term" value="F:FMN binding"/>
    <property type="evidence" value="ECO:0007669"/>
    <property type="project" value="InterPro"/>
</dbReference>
<dbReference type="RefSeq" id="WP_109531253.1">
    <property type="nucleotide sequence ID" value="NZ_QEYD01000001.1"/>
</dbReference>
<evidence type="ECO:0000313" key="3">
    <source>
        <dbReference type="EMBL" id="PWE31452.1"/>
    </source>
</evidence>
<proteinExistence type="predicted"/>
<dbReference type="SUPFAM" id="SSF51395">
    <property type="entry name" value="FMN-linked oxidoreductases"/>
    <property type="match status" value="1"/>
</dbReference>
<evidence type="ECO:0000259" key="2">
    <source>
        <dbReference type="Pfam" id="PF00724"/>
    </source>
</evidence>
<dbReference type="PANTHER" id="PTHR22893:SF55">
    <property type="entry name" value="OXIDOREDUCTASE-RELATED"/>
    <property type="match status" value="1"/>
</dbReference>
<dbReference type="GO" id="GO:0016491">
    <property type="term" value="F:oxidoreductase activity"/>
    <property type="evidence" value="ECO:0007669"/>
    <property type="project" value="InterPro"/>
</dbReference>
<dbReference type="GeneID" id="94363267"/>
<name>A0A2U2CHV6_9RHOB</name>
<dbReference type="Gene3D" id="3.20.20.70">
    <property type="entry name" value="Aldolase class I"/>
    <property type="match status" value="1"/>
</dbReference>
<dbReference type="AlphaFoldDB" id="A0A2U2CHV6"/>
<feature type="region of interest" description="Disordered" evidence="1">
    <location>
        <begin position="107"/>
        <end position="127"/>
    </location>
</feature>
<evidence type="ECO:0000256" key="1">
    <source>
        <dbReference type="SAM" id="MobiDB-lite"/>
    </source>
</evidence>
<dbReference type="Proteomes" id="UP000244940">
    <property type="component" value="Unassembled WGS sequence"/>
</dbReference>
<organism evidence="3 4">
    <name type="scientific">Pararhodobacter marinus</name>
    <dbReference type="NCBI Taxonomy" id="2184063"/>
    <lineage>
        <taxon>Bacteria</taxon>
        <taxon>Pseudomonadati</taxon>
        <taxon>Pseudomonadota</taxon>
        <taxon>Alphaproteobacteria</taxon>
        <taxon>Rhodobacterales</taxon>
        <taxon>Paracoccaceae</taxon>
        <taxon>Pararhodobacter</taxon>
    </lineage>
</organism>
<dbReference type="InterPro" id="IPR001155">
    <property type="entry name" value="OxRdtase_FMN_N"/>
</dbReference>
<dbReference type="EMBL" id="QEYD01000001">
    <property type="protein sequence ID" value="PWE31452.1"/>
    <property type="molecule type" value="Genomic_DNA"/>
</dbReference>
<accession>A0A2U2CHV6</accession>
<evidence type="ECO:0000313" key="4">
    <source>
        <dbReference type="Proteomes" id="UP000244940"/>
    </source>
</evidence>
<dbReference type="PANTHER" id="PTHR22893">
    <property type="entry name" value="NADH OXIDOREDUCTASE-RELATED"/>
    <property type="match status" value="1"/>
</dbReference>
<gene>
    <name evidence="3" type="ORF">C4N9_00015</name>
</gene>
<keyword evidence="4" id="KW-1185">Reference proteome</keyword>
<dbReference type="InterPro" id="IPR045247">
    <property type="entry name" value="Oye-like"/>
</dbReference>
<feature type="domain" description="NADH:flavin oxidoreductase/NADH oxidase N-terminal" evidence="2">
    <location>
        <begin position="7"/>
        <end position="349"/>
    </location>
</feature>
<sequence length="361" mass="38715">MSPVEPLFRPFSGGGLRLRNRLVMAPMTRHFSPGHVPGADVAAYYRRRAEGGAGLIVTEGTGIPHPAALDAADLPQIALPGPEAGWRRVVEGVQAAGARIVPQLWHQGPLRDPRAPGTSMRPSGHWGRAGVTSYDAAHMRAVEAPTRPMTESDIADVIEAFGQGAAAARRIGFDGVAIHGAHGYLIDAFLWPGANRRTDRWGATAEGRLRFAVAVVERIRKVVGPGFPVIFRFSQHKQQDYKARLAETPVQLAVLLAPLAQAGVDIFDASTRRFWEPAFEGSDRTLAGWARHLTGCPVIAVGSFGFAPAGDAGRAAALIASGEIDLVAAGRQFLQHPDLPDRLRRGLRLEAYDPASRARLA</sequence>
<dbReference type="InterPro" id="IPR013785">
    <property type="entry name" value="Aldolase_TIM"/>
</dbReference>
<protein>
    <submittedName>
        <fullName evidence="3">12-oxophytodienoate reductase</fullName>
    </submittedName>
</protein>
<dbReference type="OrthoDB" id="9784632at2"/>
<comment type="caution">
    <text evidence="3">The sequence shown here is derived from an EMBL/GenBank/DDBJ whole genome shotgun (WGS) entry which is preliminary data.</text>
</comment>
<dbReference type="Pfam" id="PF00724">
    <property type="entry name" value="Oxidored_FMN"/>
    <property type="match status" value="1"/>
</dbReference>